<dbReference type="RefSeq" id="WP_008735893.1">
    <property type="nucleotide sequence ID" value="NZ_CP004387.1"/>
</dbReference>
<dbReference type="Pfam" id="PF10698">
    <property type="entry name" value="DUF2505"/>
    <property type="match status" value="1"/>
</dbReference>
<accession>A0A0B4XLP2</accession>
<dbReference type="KEGG" id="apac:S7S_08125"/>
<evidence type="ECO:0000313" key="1">
    <source>
        <dbReference type="EMBL" id="AJD48041.1"/>
    </source>
</evidence>
<dbReference type="AlphaFoldDB" id="A0A0B4XLP2"/>
<proteinExistence type="predicted"/>
<evidence type="ECO:0000313" key="2">
    <source>
        <dbReference type="Proteomes" id="UP000006764"/>
    </source>
</evidence>
<dbReference type="STRING" id="391936.S7S_08125"/>
<reference evidence="1 2" key="1">
    <citation type="journal article" date="2012" name="J. Bacteriol.">
        <title>Genome sequence of an alkane-degrading bacterium, Alcanivorax pacificus type strain W11-5, isolated from deep sea sediment.</title>
        <authorList>
            <person name="Lai Q."/>
            <person name="Shao Z."/>
        </authorList>
    </citation>
    <scope>NUCLEOTIDE SEQUENCE [LARGE SCALE GENOMIC DNA]</scope>
    <source>
        <strain evidence="1 2">W11-5</strain>
    </source>
</reference>
<name>A0A0B4XLP2_9GAMM</name>
<sequence length="168" mass="18751">MQFERRRTFPVDAATLLAALTSRDYFDARHAMSGITAYRYDAFGPTERGLEIRIAREMEIRSNNVPAFAKRFVGQSATLTTAFLWTRTDRQPYQAQYEFTVGRIPVQVRGTMTLHDDAGGAVQDIRAEITSSVPLVGGKLVELVAGQLDKGLASDYRATLRYLNGERG</sequence>
<dbReference type="HOGENOM" id="CLU_104590_1_2_6"/>
<organism evidence="1 2">
    <name type="scientific">Isoalcanivorax pacificus W11-5</name>
    <dbReference type="NCBI Taxonomy" id="391936"/>
    <lineage>
        <taxon>Bacteria</taxon>
        <taxon>Pseudomonadati</taxon>
        <taxon>Pseudomonadota</taxon>
        <taxon>Gammaproteobacteria</taxon>
        <taxon>Oceanospirillales</taxon>
        <taxon>Alcanivoracaceae</taxon>
        <taxon>Isoalcanivorax</taxon>
    </lineage>
</organism>
<dbReference type="EMBL" id="CP004387">
    <property type="protein sequence ID" value="AJD48041.1"/>
    <property type="molecule type" value="Genomic_DNA"/>
</dbReference>
<protein>
    <recommendedName>
        <fullName evidence="3">DUF2505 domain-containing protein</fullName>
    </recommendedName>
</protein>
<keyword evidence="2" id="KW-1185">Reference proteome</keyword>
<evidence type="ECO:0008006" key="3">
    <source>
        <dbReference type="Google" id="ProtNLM"/>
    </source>
</evidence>
<dbReference type="Proteomes" id="UP000006764">
    <property type="component" value="Chromosome"/>
</dbReference>
<dbReference type="InterPro" id="IPR019639">
    <property type="entry name" value="DUF2505"/>
</dbReference>
<gene>
    <name evidence="1" type="ORF">S7S_08125</name>
</gene>